<dbReference type="GO" id="GO:0005739">
    <property type="term" value="C:mitochondrion"/>
    <property type="evidence" value="ECO:0007669"/>
    <property type="project" value="InterPro"/>
</dbReference>
<dbReference type="GO" id="GO:0034553">
    <property type="term" value="P:mitochondrial respiratory chain complex II assembly"/>
    <property type="evidence" value="ECO:0007669"/>
    <property type="project" value="TreeGrafter"/>
</dbReference>
<dbReference type="Proteomes" id="UP001295794">
    <property type="component" value="Unassembled WGS sequence"/>
</dbReference>
<accession>A0AAD2JU82</accession>
<dbReference type="InterPro" id="IPR036714">
    <property type="entry name" value="SDH_sf"/>
</dbReference>
<dbReference type="InterPro" id="IPR028882">
    <property type="entry name" value="SDHAF2"/>
</dbReference>
<evidence type="ECO:0000256" key="2">
    <source>
        <dbReference type="ARBA" id="ARBA00023186"/>
    </source>
</evidence>
<dbReference type="AlphaFoldDB" id="A0AAD2JU82"/>
<dbReference type="EMBL" id="CAVNYO010000001">
    <property type="protein sequence ID" value="CAK5261805.1"/>
    <property type="molecule type" value="Genomic_DNA"/>
</dbReference>
<dbReference type="HAMAP" id="MF_03057">
    <property type="entry name" value="SDHAF2"/>
    <property type="match status" value="1"/>
</dbReference>
<gene>
    <name evidence="4" type="ORF">MYCIT1_LOCUS14</name>
</gene>
<keyword evidence="1" id="KW-0496">Mitochondrion</keyword>
<dbReference type="PANTHER" id="PTHR12469:SF2">
    <property type="entry name" value="SUCCINATE DEHYDROGENASE ASSEMBLY FACTOR 2, MITOCHONDRIAL"/>
    <property type="match status" value="1"/>
</dbReference>
<keyword evidence="2" id="KW-0143">Chaperone</keyword>
<reference evidence="4" key="1">
    <citation type="submission" date="2023-11" db="EMBL/GenBank/DDBJ databases">
        <authorList>
            <person name="De Vega J J."/>
            <person name="De Vega J J."/>
        </authorList>
    </citation>
    <scope>NUCLEOTIDE SEQUENCE</scope>
</reference>
<dbReference type="SUPFAM" id="SSF109910">
    <property type="entry name" value="YgfY-like"/>
    <property type="match status" value="1"/>
</dbReference>
<dbReference type="Pfam" id="PF03937">
    <property type="entry name" value="Sdh5"/>
    <property type="match status" value="1"/>
</dbReference>
<proteinExistence type="inferred from homology"/>
<keyword evidence="5" id="KW-1185">Reference proteome</keyword>
<dbReference type="GO" id="GO:0006121">
    <property type="term" value="P:mitochondrial electron transport, succinate to ubiquinone"/>
    <property type="evidence" value="ECO:0007669"/>
    <property type="project" value="TreeGrafter"/>
</dbReference>
<name>A0AAD2JU82_9AGAR</name>
<evidence type="ECO:0008006" key="6">
    <source>
        <dbReference type="Google" id="ProtNLM"/>
    </source>
</evidence>
<dbReference type="FunFam" id="1.10.150.250:FF:000004">
    <property type="entry name" value="Succinate dehydrogenase assembly factor 2, mitochondrial"/>
    <property type="match status" value="1"/>
</dbReference>
<dbReference type="InterPro" id="IPR005631">
    <property type="entry name" value="SDH"/>
</dbReference>
<evidence type="ECO:0000313" key="4">
    <source>
        <dbReference type="EMBL" id="CAK5261805.1"/>
    </source>
</evidence>
<feature type="region of interest" description="Disordered" evidence="3">
    <location>
        <begin position="68"/>
        <end position="92"/>
    </location>
</feature>
<evidence type="ECO:0000256" key="1">
    <source>
        <dbReference type="ARBA" id="ARBA00023128"/>
    </source>
</evidence>
<evidence type="ECO:0000313" key="5">
    <source>
        <dbReference type="Proteomes" id="UP001295794"/>
    </source>
</evidence>
<comment type="caution">
    <text evidence="4">The sequence shown here is derived from an EMBL/GenBank/DDBJ whole genome shotgun (WGS) entry which is preliminary data.</text>
</comment>
<evidence type="ECO:0000256" key="3">
    <source>
        <dbReference type="SAM" id="MobiDB-lite"/>
    </source>
</evidence>
<dbReference type="Gene3D" id="1.10.150.250">
    <property type="entry name" value="Flavinator of succinate dehydrogenase"/>
    <property type="match status" value="1"/>
</dbReference>
<dbReference type="GO" id="GO:0006099">
    <property type="term" value="P:tricarboxylic acid cycle"/>
    <property type="evidence" value="ECO:0007669"/>
    <property type="project" value="TreeGrafter"/>
</dbReference>
<organism evidence="4 5">
    <name type="scientific">Mycena citricolor</name>
    <dbReference type="NCBI Taxonomy" id="2018698"/>
    <lineage>
        <taxon>Eukaryota</taxon>
        <taxon>Fungi</taxon>
        <taxon>Dikarya</taxon>
        <taxon>Basidiomycota</taxon>
        <taxon>Agaricomycotina</taxon>
        <taxon>Agaricomycetes</taxon>
        <taxon>Agaricomycetidae</taxon>
        <taxon>Agaricales</taxon>
        <taxon>Marasmiineae</taxon>
        <taxon>Mycenaceae</taxon>
        <taxon>Mycena</taxon>
    </lineage>
</organism>
<dbReference type="PANTHER" id="PTHR12469">
    <property type="entry name" value="PROTEIN EMI5 HOMOLOG, MITOCHONDRIAL"/>
    <property type="match status" value="1"/>
</dbReference>
<protein>
    <recommendedName>
        <fullName evidence="6">Succinate dehydrogenase assembly factor 2, mitochondrial</fullName>
    </recommendedName>
</protein>
<feature type="non-terminal residue" evidence="4">
    <location>
        <position position="1"/>
    </location>
</feature>
<sequence length="190" mass="21817">RLHNPRGKLSVIKKRVSDDIDGKQVQRNILPSRTVITPLRPPFTGMLQRQIRFLSRSAIVRADPWPLPHSPEHLSNTQTPSDAPAPTPLPRLNENVSTMRARLVYQSRKRGTLESDLILSTFARENLPTMSEAELKEYDKLLDEADWDIYYWATAERTPPPRWADSPILAKLKIHARNEGKVVRRMPELS</sequence>